<feature type="compositionally biased region" description="Basic and acidic residues" evidence="1">
    <location>
        <begin position="56"/>
        <end position="68"/>
    </location>
</feature>
<proteinExistence type="predicted"/>
<dbReference type="EMBL" id="CACRST010000009">
    <property type="protein sequence ID" value="VYS84677.1"/>
    <property type="molecule type" value="Genomic_DNA"/>
</dbReference>
<reference evidence="3" key="1">
    <citation type="submission" date="2019-11" db="EMBL/GenBank/DDBJ databases">
        <authorList>
            <person name="Feng L."/>
        </authorList>
    </citation>
    <scope>NUCLEOTIDE SEQUENCE</scope>
    <source>
        <strain evidence="3">BgluceraseaLFYP119</strain>
    </source>
</reference>
<dbReference type="GO" id="GO:0004040">
    <property type="term" value="F:amidase activity"/>
    <property type="evidence" value="ECO:0007669"/>
    <property type="project" value="InterPro"/>
</dbReference>
<organism evidence="3">
    <name type="scientific">Blautia glucerasea</name>
    <dbReference type="NCBI Taxonomy" id="536633"/>
    <lineage>
        <taxon>Bacteria</taxon>
        <taxon>Bacillati</taxon>
        <taxon>Bacillota</taxon>
        <taxon>Clostridia</taxon>
        <taxon>Lachnospirales</taxon>
        <taxon>Lachnospiraceae</taxon>
        <taxon>Blautia</taxon>
    </lineage>
</organism>
<feature type="domain" description="Mannosyl-glycoprotein endo-beta-N-acetylglucosamidase-like" evidence="2">
    <location>
        <begin position="135"/>
        <end position="262"/>
    </location>
</feature>
<gene>
    <name evidence="3" type="ORF">BGLFYP119_00823</name>
</gene>
<sequence length="265" mass="29072">MIFFQKNLLFLINLILTGALIFGAPVFVKGEELKESRNKADEQSVFGVEKAEEDTVDHSGEGQIHKPSYEITTGPGTEGFVDDSTDNTYDYYTIMGATTVTLDEMTSLYEEQGAEYPDSLKEGGAETIDDFCMIILEESEKEGVRGEVVFVQAMLETGWLQFGGDAVESQFNFSGLGTTGGGVQGNSYPDVRTGIKAQVQHLKAYASTEDLEEDLVDFRFDMVKRGSAPYVEWLGIQENPNGGGWAAGSGYGEKLRTLLTDLKEE</sequence>
<feature type="region of interest" description="Disordered" evidence="1">
    <location>
        <begin position="51"/>
        <end position="80"/>
    </location>
</feature>
<dbReference type="Pfam" id="PF01832">
    <property type="entry name" value="Glucosaminidase"/>
    <property type="match status" value="1"/>
</dbReference>
<dbReference type="Gene3D" id="1.10.530.10">
    <property type="match status" value="1"/>
</dbReference>
<evidence type="ECO:0000256" key="1">
    <source>
        <dbReference type="SAM" id="MobiDB-lite"/>
    </source>
</evidence>
<protein>
    <submittedName>
        <fullName evidence="3">Mannosyl-glycoprotein endo-beta-N-acetylglucosaminidase</fullName>
    </submittedName>
</protein>
<evidence type="ECO:0000259" key="2">
    <source>
        <dbReference type="Pfam" id="PF01832"/>
    </source>
</evidence>
<dbReference type="AlphaFoldDB" id="A0A6N2RUA8"/>
<evidence type="ECO:0000313" key="3">
    <source>
        <dbReference type="EMBL" id="VYS84677.1"/>
    </source>
</evidence>
<name>A0A6N2RUA8_9FIRM</name>
<accession>A0A6N2RUA8</accession>
<dbReference type="InterPro" id="IPR002901">
    <property type="entry name" value="MGlyc_endo_b_GlcNAc-like_dom"/>
</dbReference>